<name>A0A1T4NJ07_9FIRM</name>
<feature type="transmembrane region" description="Helical" evidence="8">
    <location>
        <begin position="265"/>
        <end position="286"/>
    </location>
</feature>
<keyword evidence="4 8" id="KW-0812">Transmembrane</keyword>
<gene>
    <name evidence="10" type="ORF">SAMN02745110_01601</name>
</gene>
<evidence type="ECO:0000256" key="5">
    <source>
        <dbReference type="ARBA" id="ARBA00022985"/>
    </source>
</evidence>
<evidence type="ECO:0000313" key="11">
    <source>
        <dbReference type="Proteomes" id="UP000189857"/>
    </source>
</evidence>
<dbReference type="OrthoDB" id="9807778at2"/>
<accession>A0A1T4NJ07</accession>
<keyword evidence="5" id="KW-0448">Lipopolysaccharide biosynthesis</keyword>
<organism evidence="10 11">
    <name type="scientific">Eubacterium ruminantium</name>
    <dbReference type="NCBI Taxonomy" id="42322"/>
    <lineage>
        <taxon>Bacteria</taxon>
        <taxon>Bacillati</taxon>
        <taxon>Bacillota</taxon>
        <taxon>Clostridia</taxon>
        <taxon>Eubacteriales</taxon>
        <taxon>Eubacteriaceae</taxon>
        <taxon>Eubacterium</taxon>
    </lineage>
</organism>
<dbReference type="EMBL" id="FUXA01000009">
    <property type="protein sequence ID" value="SJZ79027.1"/>
    <property type="molecule type" value="Genomic_DNA"/>
</dbReference>
<evidence type="ECO:0000256" key="2">
    <source>
        <dbReference type="ARBA" id="ARBA00022676"/>
    </source>
</evidence>
<keyword evidence="1" id="KW-1003">Cell membrane</keyword>
<dbReference type="GO" id="GO:0009103">
    <property type="term" value="P:lipopolysaccharide biosynthetic process"/>
    <property type="evidence" value="ECO:0007669"/>
    <property type="project" value="UniProtKB-KW"/>
</dbReference>
<reference evidence="10 11" key="1">
    <citation type="submission" date="2017-02" db="EMBL/GenBank/DDBJ databases">
        <authorList>
            <person name="Peterson S.W."/>
        </authorList>
    </citation>
    <scope>NUCLEOTIDE SEQUENCE [LARGE SCALE GENOMIC DNA]</scope>
    <source>
        <strain evidence="10 11">ATCC 17233</strain>
    </source>
</reference>
<feature type="domain" description="Glycosyltransferase 2-like" evidence="9">
    <location>
        <begin position="8"/>
        <end position="131"/>
    </location>
</feature>
<dbReference type="PANTHER" id="PTHR48090:SF3">
    <property type="entry name" value="UNDECAPRENYL-PHOSPHATE 4-DEOXY-4-FORMAMIDO-L-ARABINOSE TRANSFERASE"/>
    <property type="match status" value="1"/>
</dbReference>
<keyword evidence="11" id="KW-1185">Reference proteome</keyword>
<evidence type="ECO:0000259" key="9">
    <source>
        <dbReference type="Pfam" id="PF00535"/>
    </source>
</evidence>
<dbReference type="GO" id="GO:0005886">
    <property type="term" value="C:plasma membrane"/>
    <property type="evidence" value="ECO:0007669"/>
    <property type="project" value="TreeGrafter"/>
</dbReference>
<dbReference type="Pfam" id="PF00535">
    <property type="entry name" value="Glycos_transf_2"/>
    <property type="match status" value="1"/>
</dbReference>
<dbReference type="RefSeq" id="WP_078787443.1">
    <property type="nucleotide sequence ID" value="NZ_FMTO01000008.1"/>
</dbReference>
<evidence type="ECO:0000256" key="4">
    <source>
        <dbReference type="ARBA" id="ARBA00022692"/>
    </source>
</evidence>
<evidence type="ECO:0000256" key="3">
    <source>
        <dbReference type="ARBA" id="ARBA00022679"/>
    </source>
</evidence>
<dbReference type="Proteomes" id="UP000189857">
    <property type="component" value="Unassembled WGS sequence"/>
</dbReference>
<feature type="transmembrane region" description="Helical" evidence="8">
    <location>
        <begin position="232"/>
        <end position="253"/>
    </location>
</feature>
<sequence>MKKENLISFVIPCYRSEKTVSNVIKEIIDTVSKQDKYDYEIVAVNDCSPDNVISVLKDLASTNKKIKVIDCSINKGKHAAVLAGYRYVSGSLVCNVDDDGQCPVDHVFELVEQVENGYDMAMAQYKVKKEGLIKRFGSAVNNKMSVWLLDKPKDFKFSNFIVRKRFVCDAMTQYNQPFPYLEGISLSVTRNIAMVPMEERNRAAGRSGYTFKKSLGIWMNGFTAFSVKPLRLASLMGIFIAFIGLLYGLYVIIRKIVDPSVFAGYSSIMAAILFIGGVIMVLLGILGEYVGRIYVGQSSPGQSIIRETYNIENENKE</sequence>
<protein>
    <submittedName>
        <fullName evidence="10">Undecaprenyl-phosphate 4-deoxy-4-formamido-L-arabinose transferase</fullName>
    </submittedName>
</protein>
<dbReference type="InterPro" id="IPR029044">
    <property type="entry name" value="Nucleotide-diphossugar_trans"/>
</dbReference>
<keyword evidence="2" id="KW-0328">Glycosyltransferase</keyword>
<evidence type="ECO:0000313" key="10">
    <source>
        <dbReference type="EMBL" id="SJZ79027.1"/>
    </source>
</evidence>
<keyword evidence="7 8" id="KW-0472">Membrane</keyword>
<dbReference type="InterPro" id="IPR050256">
    <property type="entry name" value="Glycosyltransferase_2"/>
</dbReference>
<proteinExistence type="predicted"/>
<dbReference type="Gene3D" id="3.90.550.10">
    <property type="entry name" value="Spore Coat Polysaccharide Biosynthesis Protein SpsA, Chain A"/>
    <property type="match status" value="1"/>
</dbReference>
<dbReference type="GO" id="GO:0099621">
    <property type="term" value="F:undecaprenyl-phosphate 4-deoxy-4-formamido-L-arabinose transferase activity"/>
    <property type="evidence" value="ECO:0007669"/>
    <property type="project" value="TreeGrafter"/>
</dbReference>
<dbReference type="PANTHER" id="PTHR48090">
    <property type="entry name" value="UNDECAPRENYL-PHOSPHATE 4-DEOXY-4-FORMAMIDO-L-ARABINOSE TRANSFERASE-RELATED"/>
    <property type="match status" value="1"/>
</dbReference>
<dbReference type="InterPro" id="IPR001173">
    <property type="entry name" value="Glyco_trans_2-like"/>
</dbReference>
<keyword evidence="6 8" id="KW-1133">Transmembrane helix</keyword>
<evidence type="ECO:0000256" key="8">
    <source>
        <dbReference type="SAM" id="Phobius"/>
    </source>
</evidence>
<evidence type="ECO:0000256" key="6">
    <source>
        <dbReference type="ARBA" id="ARBA00022989"/>
    </source>
</evidence>
<keyword evidence="3 10" id="KW-0808">Transferase</keyword>
<dbReference type="AlphaFoldDB" id="A0A1T4NJ07"/>
<evidence type="ECO:0000256" key="1">
    <source>
        <dbReference type="ARBA" id="ARBA00022475"/>
    </source>
</evidence>
<dbReference type="SUPFAM" id="SSF53448">
    <property type="entry name" value="Nucleotide-diphospho-sugar transferases"/>
    <property type="match status" value="1"/>
</dbReference>
<evidence type="ECO:0000256" key="7">
    <source>
        <dbReference type="ARBA" id="ARBA00023136"/>
    </source>
</evidence>